<keyword evidence="1" id="KW-0175">Coiled coil</keyword>
<keyword evidence="4" id="KW-1185">Reference proteome</keyword>
<sequence length="243" mass="27753">MKSLPPFPDLNTTSIKSKPKSTYTEEQIARVVEAWLFGNKSHQKIDVEILDEDISSRGHYSYIILDFLGLKKEHKSFFAYSSHQEALANLEEKFAEEHENKQKIKTIIKYIKILSGLVAQLCGKGERSFRLAEEVPDDQKLLEGSVCQVTINSYERNPEARKLCIQHYGTSCCICGFNFEKKFGSVAQGFIHVHHLKPLSEIQKEYEVDPIADLRPVCPNCHAIIHLGGKTRSIEEVKSWCRN</sequence>
<evidence type="ECO:0000313" key="4">
    <source>
        <dbReference type="Proteomes" id="UP000658720"/>
    </source>
</evidence>
<dbReference type="RefSeq" id="WP_194021271.1">
    <property type="nucleotide sequence ID" value="NZ_JADEVV010000083.1"/>
</dbReference>
<keyword evidence="3" id="KW-0378">Hydrolase</keyword>
<organism evidence="3 4">
    <name type="scientific">Synechocystis salina LEGE 00031</name>
    <dbReference type="NCBI Taxonomy" id="1828736"/>
    <lineage>
        <taxon>Bacteria</taxon>
        <taxon>Bacillati</taxon>
        <taxon>Cyanobacteriota</taxon>
        <taxon>Cyanophyceae</taxon>
        <taxon>Synechococcales</taxon>
        <taxon>Merismopediaceae</taxon>
        <taxon>Synechocystis</taxon>
    </lineage>
</organism>
<gene>
    <name evidence="3" type="ORF">IQ217_18140</name>
</gene>
<accession>A0ABR9VWH3</accession>
<proteinExistence type="predicted"/>
<reference evidence="3 4" key="1">
    <citation type="submission" date="2020-10" db="EMBL/GenBank/DDBJ databases">
        <authorList>
            <person name="Castelo-Branco R."/>
            <person name="Eusebio N."/>
            <person name="Adriana R."/>
            <person name="Vieira A."/>
            <person name="Brugerolle De Fraissinette N."/>
            <person name="Rezende De Castro R."/>
            <person name="Schneider M.P."/>
            <person name="Vasconcelos V."/>
            <person name="Leao P.N."/>
        </authorList>
    </citation>
    <scope>NUCLEOTIDE SEQUENCE [LARGE SCALE GENOMIC DNA]</scope>
    <source>
        <strain evidence="3 4">LEGE 00031</strain>
    </source>
</reference>
<feature type="coiled-coil region" evidence="1">
    <location>
        <begin position="80"/>
        <end position="107"/>
    </location>
</feature>
<dbReference type="GO" id="GO:0004519">
    <property type="term" value="F:endonuclease activity"/>
    <property type="evidence" value="ECO:0007669"/>
    <property type="project" value="UniProtKB-KW"/>
</dbReference>
<dbReference type="Pfam" id="PF01844">
    <property type="entry name" value="HNH"/>
    <property type="match status" value="1"/>
</dbReference>
<dbReference type="InterPro" id="IPR003615">
    <property type="entry name" value="HNH_nuc"/>
</dbReference>
<evidence type="ECO:0000256" key="1">
    <source>
        <dbReference type="SAM" id="Coils"/>
    </source>
</evidence>
<evidence type="ECO:0000313" key="3">
    <source>
        <dbReference type="EMBL" id="MBE9255717.1"/>
    </source>
</evidence>
<dbReference type="Proteomes" id="UP000658720">
    <property type="component" value="Unassembled WGS sequence"/>
</dbReference>
<protein>
    <submittedName>
        <fullName evidence="3">HNH endonuclease</fullName>
    </submittedName>
</protein>
<dbReference type="InterPro" id="IPR002711">
    <property type="entry name" value="HNH"/>
</dbReference>
<dbReference type="EMBL" id="JADEVV010000083">
    <property type="protein sequence ID" value="MBE9255717.1"/>
    <property type="molecule type" value="Genomic_DNA"/>
</dbReference>
<name>A0ABR9VWH3_9SYNC</name>
<keyword evidence="3" id="KW-0255">Endonuclease</keyword>
<feature type="domain" description="HNH" evidence="2">
    <location>
        <begin position="172"/>
        <end position="225"/>
    </location>
</feature>
<keyword evidence="3" id="KW-0540">Nuclease</keyword>
<comment type="caution">
    <text evidence="3">The sequence shown here is derived from an EMBL/GenBank/DDBJ whole genome shotgun (WGS) entry which is preliminary data.</text>
</comment>
<dbReference type="CDD" id="cd00085">
    <property type="entry name" value="HNHc"/>
    <property type="match status" value="1"/>
</dbReference>
<evidence type="ECO:0000259" key="2">
    <source>
        <dbReference type="Pfam" id="PF01844"/>
    </source>
</evidence>